<accession>A0ABN9TE03</accession>
<sequence>MVPAGVAPSGGAMCLTRAARRSRARVSADRLVHRLSRGVDQITGPLKLAESALSLMVGNSEVGSRLRAVVPAVLALVSAEEPKWLHMLHRNVALHSDARGIDVEHALVAQLRRAQHGARLEARKRSESRGPPEFPENGRAPDFVSAAGSVRAGLRRHAAPFWPQRPPGVWGPPTAQLLVGALGCGSDGAPEGSRGAPGPPPDDGPTQGRTALPLRPLPEAAAEAQGGARPCLRRRALTLLRGARVAAQGGQRVRGTGALPRARPRRPRRLQHVPVRVRGLRWLRLLGLRASSPPAARSALSDDGAEAARIMTHVMAAEAQLRSWEARCSAFKTGLFVAARCLLDRFPSAGQVTRDAEVTFSLVGPSARAGRGGP</sequence>
<gene>
    <name evidence="2" type="ORF">PCOR1329_LOCUS38151</name>
</gene>
<feature type="region of interest" description="Disordered" evidence="1">
    <location>
        <begin position="181"/>
        <end position="212"/>
    </location>
</feature>
<evidence type="ECO:0000313" key="2">
    <source>
        <dbReference type="EMBL" id="CAK0843964.1"/>
    </source>
</evidence>
<keyword evidence="3" id="KW-1185">Reference proteome</keyword>
<protein>
    <submittedName>
        <fullName evidence="2">Uncharacterized protein</fullName>
    </submittedName>
</protein>
<evidence type="ECO:0000313" key="3">
    <source>
        <dbReference type="Proteomes" id="UP001189429"/>
    </source>
</evidence>
<organism evidence="2 3">
    <name type="scientific">Prorocentrum cordatum</name>
    <dbReference type="NCBI Taxonomy" id="2364126"/>
    <lineage>
        <taxon>Eukaryota</taxon>
        <taxon>Sar</taxon>
        <taxon>Alveolata</taxon>
        <taxon>Dinophyceae</taxon>
        <taxon>Prorocentrales</taxon>
        <taxon>Prorocentraceae</taxon>
        <taxon>Prorocentrum</taxon>
    </lineage>
</organism>
<reference evidence="2" key="1">
    <citation type="submission" date="2023-10" db="EMBL/GenBank/DDBJ databases">
        <authorList>
            <person name="Chen Y."/>
            <person name="Shah S."/>
            <person name="Dougan E. K."/>
            <person name="Thang M."/>
            <person name="Chan C."/>
        </authorList>
    </citation>
    <scope>NUCLEOTIDE SEQUENCE [LARGE SCALE GENOMIC DNA]</scope>
</reference>
<dbReference type="EMBL" id="CAUYUJ010014620">
    <property type="protein sequence ID" value="CAK0843964.1"/>
    <property type="molecule type" value="Genomic_DNA"/>
</dbReference>
<feature type="region of interest" description="Disordered" evidence="1">
    <location>
        <begin position="115"/>
        <end position="143"/>
    </location>
</feature>
<evidence type="ECO:0000256" key="1">
    <source>
        <dbReference type="SAM" id="MobiDB-lite"/>
    </source>
</evidence>
<name>A0ABN9TE03_9DINO</name>
<comment type="caution">
    <text evidence="2">The sequence shown here is derived from an EMBL/GenBank/DDBJ whole genome shotgun (WGS) entry which is preliminary data.</text>
</comment>
<feature type="compositionally biased region" description="Basic and acidic residues" evidence="1">
    <location>
        <begin position="118"/>
        <end position="130"/>
    </location>
</feature>
<dbReference type="Proteomes" id="UP001189429">
    <property type="component" value="Unassembled WGS sequence"/>
</dbReference>
<proteinExistence type="predicted"/>